<organism evidence="1">
    <name type="scientific">Anguilla anguilla</name>
    <name type="common">European freshwater eel</name>
    <name type="synonym">Muraena anguilla</name>
    <dbReference type="NCBI Taxonomy" id="7936"/>
    <lineage>
        <taxon>Eukaryota</taxon>
        <taxon>Metazoa</taxon>
        <taxon>Chordata</taxon>
        <taxon>Craniata</taxon>
        <taxon>Vertebrata</taxon>
        <taxon>Euteleostomi</taxon>
        <taxon>Actinopterygii</taxon>
        <taxon>Neopterygii</taxon>
        <taxon>Teleostei</taxon>
        <taxon>Anguilliformes</taxon>
        <taxon>Anguillidae</taxon>
        <taxon>Anguilla</taxon>
    </lineage>
</organism>
<proteinExistence type="predicted"/>
<sequence length="37" mass="4080">MGRTCKLRTERPQPEIQTHDLPCCEATALTTCCEATA</sequence>
<reference evidence="1" key="1">
    <citation type="submission" date="2014-11" db="EMBL/GenBank/DDBJ databases">
        <authorList>
            <person name="Amaro Gonzalez C."/>
        </authorList>
    </citation>
    <scope>NUCLEOTIDE SEQUENCE</scope>
</reference>
<protein>
    <submittedName>
        <fullName evidence="1">Uncharacterized protein</fullName>
    </submittedName>
</protein>
<dbReference type="EMBL" id="GBXM01045243">
    <property type="protein sequence ID" value="JAH63334.1"/>
    <property type="molecule type" value="Transcribed_RNA"/>
</dbReference>
<accession>A0A0E9UBV0</accession>
<dbReference type="AlphaFoldDB" id="A0A0E9UBV0"/>
<evidence type="ECO:0000313" key="1">
    <source>
        <dbReference type="EMBL" id="JAH63334.1"/>
    </source>
</evidence>
<reference evidence="1" key="2">
    <citation type="journal article" date="2015" name="Fish Shellfish Immunol.">
        <title>Early steps in the European eel (Anguilla anguilla)-Vibrio vulnificus interaction in the gills: Role of the RtxA13 toxin.</title>
        <authorList>
            <person name="Callol A."/>
            <person name="Pajuelo D."/>
            <person name="Ebbesson L."/>
            <person name="Teles M."/>
            <person name="MacKenzie S."/>
            <person name="Amaro C."/>
        </authorList>
    </citation>
    <scope>NUCLEOTIDE SEQUENCE</scope>
</reference>
<name>A0A0E9UBV0_ANGAN</name>